<gene>
    <name evidence="2" type="ORF">Q5P01_000946</name>
</gene>
<protein>
    <submittedName>
        <fullName evidence="2">Uncharacterized protein</fullName>
    </submittedName>
</protein>
<comment type="caution">
    <text evidence="2">The sequence shown here is derived from an EMBL/GenBank/DDBJ whole genome shotgun (WGS) entry which is preliminary data.</text>
</comment>
<dbReference type="EMBL" id="JAUPFM010000115">
    <property type="protein sequence ID" value="KAK2812869.1"/>
    <property type="molecule type" value="Genomic_DNA"/>
</dbReference>
<feature type="region of interest" description="Disordered" evidence="1">
    <location>
        <begin position="196"/>
        <end position="215"/>
    </location>
</feature>
<feature type="compositionally biased region" description="Basic and acidic residues" evidence="1">
    <location>
        <begin position="205"/>
        <end position="215"/>
    </location>
</feature>
<name>A0AA88IGY1_CHASR</name>
<evidence type="ECO:0000256" key="1">
    <source>
        <dbReference type="SAM" id="MobiDB-lite"/>
    </source>
</evidence>
<organism evidence="2 3">
    <name type="scientific">Channa striata</name>
    <name type="common">Snakehead murrel</name>
    <name type="synonym">Ophicephalus striatus</name>
    <dbReference type="NCBI Taxonomy" id="64152"/>
    <lineage>
        <taxon>Eukaryota</taxon>
        <taxon>Metazoa</taxon>
        <taxon>Chordata</taxon>
        <taxon>Craniata</taxon>
        <taxon>Vertebrata</taxon>
        <taxon>Euteleostomi</taxon>
        <taxon>Actinopterygii</taxon>
        <taxon>Neopterygii</taxon>
        <taxon>Teleostei</taxon>
        <taxon>Neoteleostei</taxon>
        <taxon>Acanthomorphata</taxon>
        <taxon>Anabantaria</taxon>
        <taxon>Anabantiformes</taxon>
        <taxon>Channoidei</taxon>
        <taxon>Channidae</taxon>
        <taxon>Channa</taxon>
    </lineage>
</organism>
<feature type="compositionally biased region" description="Basic and acidic residues" evidence="1">
    <location>
        <begin position="57"/>
        <end position="80"/>
    </location>
</feature>
<dbReference type="Proteomes" id="UP001187415">
    <property type="component" value="Unassembled WGS sequence"/>
</dbReference>
<feature type="region of interest" description="Disordered" evidence="1">
    <location>
        <begin position="1"/>
        <end position="81"/>
    </location>
</feature>
<evidence type="ECO:0000313" key="2">
    <source>
        <dbReference type="EMBL" id="KAK2812869.1"/>
    </source>
</evidence>
<accession>A0AA88IGY1</accession>
<sequence length="215" mass="23799">MVSARDQAGPRKGTRSRRLGLIHRELPLAKWSPWTDGSTGGRICPRLENLPRRRRPRLEPRASARRDAIRRGDARDDRLPSGDATYPRWWLALAFGGQGGRTESSSGPSVSPPPTDQGGSSLRAANAPSPWPPARPSMENRGSTERPAEEASVEGLVRLAQGDFAFKTKVRGAHEGQLVNKFPKPAKKHGTPYEILEQHKKRNKTKQDRVLDVPL</sequence>
<dbReference type="AlphaFoldDB" id="A0AA88IGY1"/>
<feature type="compositionally biased region" description="Basic residues" evidence="1">
    <location>
        <begin position="12"/>
        <end position="21"/>
    </location>
</feature>
<evidence type="ECO:0000313" key="3">
    <source>
        <dbReference type="Proteomes" id="UP001187415"/>
    </source>
</evidence>
<proteinExistence type="predicted"/>
<feature type="region of interest" description="Disordered" evidence="1">
    <location>
        <begin position="97"/>
        <end position="154"/>
    </location>
</feature>
<keyword evidence="3" id="KW-1185">Reference proteome</keyword>
<reference evidence="2" key="1">
    <citation type="submission" date="2023-07" db="EMBL/GenBank/DDBJ databases">
        <title>Chromosome-level Genome Assembly of Striped Snakehead (Channa striata).</title>
        <authorList>
            <person name="Liu H."/>
        </authorList>
    </citation>
    <scope>NUCLEOTIDE SEQUENCE</scope>
    <source>
        <strain evidence="2">Gz</strain>
        <tissue evidence="2">Muscle</tissue>
    </source>
</reference>